<reference evidence="1 2" key="1">
    <citation type="submission" date="2022-09" db="EMBL/GenBank/DDBJ databases">
        <title>Interaction between co-microsymbionts with complementary sets of symbiotic genes in legume-rhizobium systems.</title>
        <authorList>
            <person name="Safronova V."/>
            <person name="Sazanova A."/>
            <person name="Afonin A."/>
            <person name="Chirak E."/>
        </authorList>
    </citation>
    <scope>NUCLEOTIDE SEQUENCE [LARGE SCALE GENOMIC DNA]</scope>
    <source>
        <strain evidence="1 2">A18/4-1</strain>
        <plasmid evidence="1 2">p_unnamed1</plasmid>
    </source>
</reference>
<evidence type="ECO:0000313" key="1">
    <source>
        <dbReference type="EMBL" id="UXN67890.1"/>
    </source>
</evidence>
<name>A0ABY6C6G0_9HYPH</name>
<proteinExistence type="predicted"/>
<dbReference type="RefSeq" id="WP_262165416.1">
    <property type="nucleotide sequence ID" value="NZ_CP104964.1"/>
</dbReference>
<protein>
    <submittedName>
        <fullName evidence="1">Uncharacterized protein</fullName>
    </submittedName>
</protein>
<accession>A0ABY6C6G0</accession>
<keyword evidence="1" id="KW-0614">Plasmid</keyword>
<dbReference type="EMBL" id="CP104964">
    <property type="protein sequence ID" value="UXN67890.1"/>
    <property type="molecule type" value="Genomic_DNA"/>
</dbReference>
<organism evidence="1 2">
    <name type="scientific">Devosia neptuniae</name>
    <dbReference type="NCBI Taxonomy" id="191302"/>
    <lineage>
        <taxon>Bacteria</taxon>
        <taxon>Pseudomonadati</taxon>
        <taxon>Pseudomonadota</taxon>
        <taxon>Alphaproteobacteria</taxon>
        <taxon>Hyphomicrobiales</taxon>
        <taxon>Devosiaceae</taxon>
        <taxon>Devosia</taxon>
    </lineage>
</organism>
<evidence type="ECO:0000313" key="2">
    <source>
        <dbReference type="Proteomes" id="UP001061862"/>
    </source>
</evidence>
<gene>
    <name evidence="1" type="ORF">N8A98_02190</name>
</gene>
<sequence>MKATVDRLSAELTSRYVLYLETFLVDLWSDAGQIEFRCGFTLRSDHQLRQFTLKVPALAGDTDGERDLIIVIIFEQIEDMIDQAIAERRAATN</sequence>
<geneLocation type="plasmid" evidence="1 2">
    <name>p_unnamed1</name>
</geneLocation>
<keyword evidence="2" id="KW-1185">Reference proteome</keyword>
<dbReference type="Proteomes" id="UP001061862">
    <property type="component" value="Plasmid p_unnamed1"/>
</dbReference>